<gene>
    <name evidence="1" type="ORF">AVEN_11599_1</name>
    <name evidence="2" type="ORF">AVEN_186071_1</name>
</gene>
<proteinExistence type="predicted"/>
<comment type="caution">
    <text evidence="2">The sequence shown here is derived from an EMBL/GenBank/DDBJ whole genome shotgun (WGS) entry which is preliminary data.</text>
</comment>
<evidence type="ECO:0000313" key="1">
    <source>
        <dbReference type="EMBL" id="GBO09670.1"/>
    </source>
</evidence>
<organism evidence="2 3">
    <name type="scientific">Araneus ventricosus</name>
    <name type="common">Orbweaver spider</name>
    <name type="synonym">Epeira ventricosa</name>
    <dbReference type="NCBI Taxonomy" id="182803"/>
    <lineage>
        <taxon>Eukaryota</taxon>
        <taxon>Metazoa</taxon>
        <taxon>Ecdysozoa</taxon>
        <taxon>Arthropoda</taxon>
        <taxon>Chelicerata</taxon>
        <taxon>Arachnida</taxon>
        <taxon>Araneae</taxon>
        <taxon>Araneomorphae</taxon>
        <taxon>Entelegynae</taxon>
        <taxon>Araneoidea</taxon>
        <taxon>Araneidae</taxon>
        <taxon>Araneus</taxon>
    </lineage>
</organism>
<dbReference type="AlphaFoldDB" id="A0A4Y2UA27"/>
<dbReference type="EMBL" id="BGPR01035029">
    <property type="protein sequence ID" value="GBO09678.1"/>
    <property type="molecule type" value="Genomic_DNA"/>
</dbReference>
<dbReference type="EMBL" id="BGPR01035024">
    <property type="protein sequence ID" value="GBO09670.1"/>
    <property type="molecule type" value="Genomic_DNA"/>
</dbReference>
<dbReference type="Proteomes" id="UP000499080">
    <property type="component" value="Unassembled WGS sequence"/>
</dbReference>
<keyword evidence="3" id="KW-1185">Reference proteome</keyword>
<evidence type="ECO:0000313" key="3">
    <source>
        <dbReference type="Proteomes" id="UP000499080"/>
    </source>
</evidence>
<reference evidence="2 3" key="1">
    <citation type="journal article" date="2019" name="Sci. Rep.">
        <title>Orb-weaving spider Araneus ventricosus genome elucidates the spidroin gene catalogue.</title>
        <authorList>
            <person name="Kono N."/>
            <person name="Nakamura H."/>
            <person name="Ohtoshi R."/>
            <person name="Moran D.A.P."/>
            <person name="Shinohara A."/>
            <person name="Yoshida Y."/>
            <person name="Fujiwara M."/>
            <person name="Mori M."/>
            <person name="Tomita M."/>
            <person name="Arakawa K."/>
        </authorList>
    </citation>
    <scope>NUCLEOTIDE SEQUENCE [LARGE SCALE GENOMIC DNA]</scope>
</reference>
<accession>A0A4Y2UA27</accession>
<sequence>MKGRFTQSKSNSVKEVWLCLEQPGHQDNFLYSHKNRTALHRGHSTWIDTYGNQKEQHLGKTASNESRGRIPGAFFTSLATFRCVLSCSCLSVHSGHFLLGYFVNTQFRLCVPSRITPDP</sequence>
<name>A0A4Y2UA27_ARAVE</name>
<protein>
    <submittedName>
        <fullName evidence="2">Uncharacterized protein</fullName>
    </submittedName>
</protein>
<evidence type="ECO:0000313" key="2">
    <source>
        <dbReference type="EMBL" id="GBO09678.1"/>
    </source>
</evidence>